<sequence length="1037" mass="116646">MSGEETNPFFGLLVGTGPPRDGVGIHSYMANVDNAMDEQTTMSPNGNAGINLSPEFARIAEDVFNFTLSRDTESLKNGQHGGLVYLSEVVDTVGRVSYSDLKILEISLFERILIVDPEEFVIRSSNPKSPPVSSHAVETKSVIYLYDSYNLLKAKAQSEEIRKEIADQVEKIIMVNLLTALRQPELLDGQGAHSQIVTLFEYEEFSTDVLVTFLKGLVDVIVADESETKSLLREALQPVLVVVHRKFANATLLAFSRAHFGLLNAFVSIPALAELVIDYCKPPDSGLGTAYADTLLGAMLNLSSLPKIVDGMVEYFGKPLDDALSSLEGNLWTAMNELCEKIHHLLEKILRTSTELKYKVLLWLGGCLDANIARGRISATNSFFPLPAVNSVSDGFAINLTSVLLRLSLPFVKNQQLFLRIDPTYSALRVNSVDDMNRLGVHCRSLVGETCLQPREDDQTRPVASQPFSFITECFHMTHRAIDLSIRVLLEKTQQLSHEIGMFQQGMMGSSMAMELDRMEMAMSRYLCMKCALLEPTLLKLFGQFEVATAKWLVQVILDPNQGERENYAPSVQRNLSFPLSEESPPTLMCVPELVAESVCRFMKLAETYCPRTLEEGGSELLEPLLSILLVLMSSKKRARNPHLRAHLAQSLASFLPRDRDQPSLNPNPLGVFYRELLFQQHPHKNQMVPSLLNVFVSIEMTGEGVPFEQRFNYRRPMYSVMDYLWGLPVHRDVFKELAAEAEANMEEVTPPLFLRFLNLLMNDAVFLLDESLSVMAQIKTMQTARDNGDWESLPADEQTRNEEFFRQISMTARFDNILGRETIHTLEYMSSEIKTIFCHRTMVDRITAMLNYFLYNLVGPKKKNLKVKDRNNEFKFDPAAIVKDICRIYVNLGGDPEFCAAVSRDGRSYSPQLFTLAQDVLARIGGADLVSELDTVSVEVARLAALQQTDEELLAEAPEEFLDPIMSTLMTDPVILPSSKINIDRTTIARHLLSDQTDPFNRAPLNMNMVTPNTELKQRIEEWIAEKRNRSQSEDS</sequence>
<evidence type="ECO:0000256" key="9">
    <source>
        <dbReference type="ARBA" id="ARBA00022990"/>
    </source>
</evidence>
<keyword evidence="6" id="KW-0963">Cytoplasm</keyword>
<dbReference type="Gene3D" id="3.30.40.10">
    <property type="entry name" value="Zinc/RING finger domain, C3HC4 (zinc finger)"/>
    <property type="match status" value="1"/>
</dbReference>
<comment type="function">
    <text evidence="10">Ubiquitin-protein ligase that probably functions as an E3 ligase in conjunction with specific E1 and E2 ligases. May also function as an E4 ligase mediating the assembly of polyubiquitin chains on substrates ubiquitinated by another E3 ubiquitin ligase. Mediates 'Lys-48'-linked polyubiquitination of substrates.</text>
</comment>
<evidence type="ECO:0000256" key="5">
    <source>
        <dbReference type="ARBA" id="ARBA00012483"/>
    </source>
</evidence>
<dbReference type="Proteomes" id="UP001307889">
    <property type="component" value="Chromosome 6"/>
</dbReference>
<dbReference type="PROSITE" id="PS51698">
    <property type="entry name" value="U_BOX"/>
    <property type="match status" value="1"/>
</dbReference>
<reference evidence="13 14" key="1">
    <citation type="submission" date="2023-09" db="EMBL/GenBank/DDBJ databases">
        <title>Nesidiocoris tenuis whole genome shotgun sequence.</title>
        <authorList>
            <person name="Shibata T."/>
            <person name="Shimoda M."/>
            <person name="Kobayashi T."/>
            <person name="Uehara T."/>
        </authorList>
    </citation>
    <scope>NUCLEOTIDE SEQUENCE [LARGE SCALE GENOMIC DNA]</scope>
    <source>
        <strain evidence="13 14">Japan</strain>
    </source>
</reference>
<comment type="subcellular location">
    <subcellularLocation>
        <location evidence="2">Cytoplasm</location>
    </subcellularLocation>
</comment>
<dbReference type="PANTHER" id="PTHR13931">
    <property type="entry name" value="UBIQUITINATION FACTOR E4"/>
    <property type="match status" value="1"/>
</dbReference>
<evidence type="ECO:0000313" key="13">
    <source>
        <dbReference type="EMBL" id="BES95645.1"/>
    </source>
</evidence>
<dbReference type="EC" id="2.3.2.27" evidence="5"/>
<dbReference type="SUPFAM" id="SSF57850">
    <property type="entry name" value="RING/U-box"/>
    <property type="match status" value="1"/>
</dbReference>
<evidence type="ECO:0000256" key="8">
    <source>
        <dbReference type="ARBA" id="ARBA00022786"/>
    </source>
</evidence>
<evidence type="ECO:0000256" key="6">
    <source>
        <dbReference type="ARBA" id="ARBA00022490"/>
    </source>
</evidence>
<dbReference type="CDD" id="cd16657">
    <property type="entry name" value="RING-Ubox_UBE4A"/>
    <property type="match status" value="1"/>
</dbReference>
<dbReference type="InterPro" id="IPR003613">
    <property type="entry name" value="Ubox_domain"/>
</dbReference>
<dbReference type="PANTHER" id="PTHR13931:SF16">
    <property type="entry name" value="UBIQUITIN CONJUGATION FACTOR E4 A"/>
    <property type="match status" value="1"/>
</dbReference>
<feature type="domain" description="U-box" evidence="12">
    <location>
        <begin position="957"/>
        <end position="1031"/>
    </location>
</feature>
<keyword evidence="14" id="KW-1185">Reference proteome</keyword>
<evidence type="ECO:0000256" key="4">
    <source>
        <dbReference type="ARBA" id="ARBA00007434"/>
    </source>
</evidence>
<comment type="similarity">
    <text evidence="4">Belongs to the ubiquitin conjugation factor E4 family.</text>
</comment>
<evidence type="ECO:0000259" key="12">
    <source>
        <dbReference type="PROSITE" id="PS51698"/>
    </source>
</evidence>
<evidence type="ECO:0000256" key="1">
    <source>
        <dbReference type="ARBA" id="ARBA00000900"/>
    </source>
</evidence>
<accession>A0ABN7ATX8</accession>
<gene>
    <name evidence="13" type="ORF">NTJ_08454</name>
</gene>
<organism evidence="13 14">
    <name type="scientific">Nesidiocoris tenuis</name>
    <dbReference type="NCBI Taxonomy" id="355587"/>
    <lineage>
        <taxon>Eukaryota</taxon>
        <taxon>Metazoa</taxon>
        <taxon>Ecdysozoa</taxon>
        <taxon>Arthropoda</taxon>
        <taxon>Hexapoda</taxon>
        <taxon>Insecta</taxon>
        <taxon>Pterygota</taxon>
        <taxon>Neoptera</taxon>
        <taxon>Paraneoptera</taxon>
        <taxon>Hemiptera</taxon>
        <taxon>Heteroptera</taxon>
        <taxon>Panheteroptera</taxon>
        <taxon>Cimicomorpha</taxon>
        <taxon>Miridae</taxon>
        <taxon>Dicyphina</taxon>
        <taxon>Nesidiocoris</taxon>
    </lineage>
</organism>
<evidence type="ECO:0000256" key="10">
    <source>
        <dbReference type="ARBA" id="ARBA00037624"/>
    </source>
</evidence>
<dbReference type="InterPro" id="IPR045132">
    <property type="entry name" value="UBE4"/>
</dbReference>
<protein>
    <recommendedName>
        <fullName evidence="11">Ubiquitin conjugation factor E4 A</fullName>
        <ecNumber evidence="5">2.3.2.27</ecNumber>
    </recommendedName>
</protein>
<comment type="pathway">
    <text evidence="3">Protein modification; protein ubiquitination.</text>
</comment>
<comment type="catalytic activity">
    <reaction evidence="1">
        <text>S-ubiquitinyl-[E2 ubiquitin-conjugating enzyme]-L-cysteine + [acceptor protein]-L-lysine = [E2 ubiquitin-conjugating enzyme]-L-cysteine + N(6)-ubiquitinyl-[acceptor protein]-L-lysine.</text>
        <dbReference type="EC" id="2.3.2.27"/>
    </reaction>
</comment>
<evidence type="ECO:0000256" key="7">
    <source>
        <dbReference type="ARBA" id="ARBA00022679"/>
    </source>
</evidence>
<name>A0ABN7ATX8_9HEMI</name>
<keyword evidence="9" id="KW-0007">Acetylation</keyword>
<dbReference type="InterPro" id="IPR013083">
    <property type="entry name" value="Znf_RING/FYVE/PHD"/>
</dbReference>
<keyword evidence="8" id="KW-0833">Ubl conjugation pathway</keyword>
<keyword evidence="7" id="KW-0808">Transferase</keyword>
<dbReference type="Pfam" id="PF04564">
    <property type="entry name" value="U-box"/>
    <property type="match status" value="1"/>
</dbReference>
<evidence type="ECO:0000256" key="3">
    <source>
        <dbReference type="ARBA" id="ARBA00004906"/>
    </source>
</evidence>
<proteinExistence type="inferred from homology"/>
<evidence type="ECO:0000256" key="2">
    <source>
        <dbReference type="ARBA" id="ARBA00004496"/>
    </source>
</evidence>
<dbReference type="InterPro" id="IPR019474">
    <property type="entry name" value="Ub_conjug_fac_E4_core"/>
</dbReference>
<evidence type="ECO:0000313" key="14">
    <source>
        <dbReference type="Proteomes" id="UP001307889"/>
    </source>
</evidence>
<dbReference type="EMBL" id="AP028914">
    <property type="protein sequence ID" value="BES95645.1"/>
    <property type="molecule type" value="Genomic_DNA"/>
</dbReference>
<dbReference type="SMART" id="SM00504">
    <property type="entry name" value="Ubox"/>
    <property type="match status" value="1"/>
</dbReference>
<evidence type="ECO:0000256" key="11">
    <source>
        <dbReference type="ARBA" id="ARBA00040077"/>
    </source>
</evidence>
<dbReference type="Pfam" id="PF10408">
    <property type="entry name" value="Ufd2P_core"/>
    <property type="match status" value="1"/>
</dbReference>